<dbReference type="InterPro" id="IPR051604">
    <property type="entry name" value="Ergot_Alk_Oxidoreductase"/>
</dbReference>
<protein>
    <submittedName>
        <fullName evidence="2">NmrA family transcriptional regulator</fullName>
    </submittedName>
</protein>
<evidence type="ECO:0000313" key="2">
    <source>
        <dbReference type="EMBL" id="GCD95614.1"/>
    </source>
</evidence>
<dbReference type="Pfam" id="PF13460">
    <property type="entry name" value="NAD_binding_10"/>
    <property type="match status" value="1"/>
</dbReference>
<dbReference type="PANTHER" id="PTHR43162">
    <property type="match status" value="1"/>
</dbReference>
<organism evidence="2 3">
    <name type="scientific">Embleya hyalina</name>
    <dbReference type="NCBI Taxonomy" id="516124"/>
    <lineage>
        <taxon>Bacteria</taxon>
        <taxon>Bacillati</taxon>
        <taxon>Actinomycetota</taxon>
        <taxon>Actinomycetes</taxon>
        <taxon>Kitasatosporales</taxon>
        <taxon>Streptomycetaceae</taxon>
        <taxon>Embleya</taxon>
    </lineage>
</organism>
<evidence type="ECO:0000313" key="3">
    <source>
        <dbReference type="Proteomes" id="UP000286931"/>
    </source>
</evidence>
<comment type="caution">
    <text evidence="2">The sequence shown here is derived from an EMBL/GenBank/DDBJ whole genome shotgun (WGS) entry which is preliminary data.</text>
</comment>
<dbReference type="PANTHER" id="PTHR43162:SF1">
    <property type="entry name" value="PRESTALK A DIFFERENTIATION PROTEIN A"/>
    <property type="match status" value="1"/>
</dbReference>
<dbReference type="InterPro" id="IPR016040">
    <property type="entry name" value="NAD(P)-bd_dom"/>
</dbReference>
<accession>A0A401YLY6</accession>
<dbReference type="RefSeq" id="WP_126637723.1">
    <property type="nucleotide sequence ID" value="NZ_BIFH01000018.1"/>
</dbReference>
<dbReference type="Gene3D" id="3.90.25.10">
    <property type="entry name" value="UDP-galactose 4-epimerase, domain 1"/>
    <property type="match status" value="1"/>
</dbReference>
<reference evidence="2 3" key="1">
    <citation type="submission" date="2018-12" db="EMBL/GenBank/DDBJ databases">
        <title>Draft genome sequence of Embleya hyalina NBRC 13850T.</title>
        <authorList>
            <person name="Komaki H."/>
            <person name="Hosoyama A."/>
            <person name="Kimura A."/>
            <person name="Ichikawa N."/>
            <person name="Tamura T."/>
        </authorList>
    </citation>
    <scope>NUCLEOTIDE SEQUENCE [LARGE SCALE GENOMIC DNA]</scope>
    <source>
        <strain evidence="2 3">NBRC 13850</strain>
    </source>
</reference>
<dbReference type="OrthoDB" id="116343at2"/>
<dbReference type="EMBL" id="BIFH01000018">
    <property type="protein sequence ID" value="GCD95614.1"/>
    <property type="molecule type" value="Genomic_DNA"/>
</dbReference>
<keyword evidence="3" id="KW-1185">Reference proteome</keyword>
<proteinExistence type="predicted"/>
<dbReference type="SUPFAM" id="SSF51735">
    <property type="entry name" value="NAD(P)-binding Rossmann-fold domains"/>
    <property type="match status" value="1"/>
</dbReference>
<feature type="domain" description="NAD(P)-binding" evidence="1">
    <location>
        <begin position="6"/>
        <end position="143"/>
    </location>
</feature>
<sequence length="281" mass="29502">MIVITGATGNIGRALVEQLATVGEDVVAVSRRPRLTGLPDGVRHARADVGDSAGMRPVLDGADALFILLAGELNAHGESPENLVGAAADAGVGRIVLLSSQLNSTRPRAASHARLRAFEAAVRTSGTDFTVLRPNAFASNAFAWAESVRGKRTVFAPFGDSALPLVDPADIADMAAVVLREDGHAGRTYEPTGPEAISPRRQTEIIAAALGEPVAFVELSREEAHARMARFMPEEAIGGTLDVLGRPLPAEVEVGPDVANVLGRAARPFGEWVARNLPAFR</sequence>
<dbReference type="Proteomes" id="UP000286931">
    <property type="component" value="Unassembled WGS sequence"/>
</dbReference>
<dbReference type="InterPro" id="IPR036291">
    <property type="entry name" value="NAD(P)-bd_dom_sf"/>
</dbReference>
<dbReference type="Gene3D" id="3.40.50.720">
    <property type="entry name" value="NAD(P)-binding Rossmann-like Domain"/>
    <property type="match status" value="1"/>
</dbReference>
<evidence type="ECO:0000259" key="1">
    <source>
        <dbReference type="Pfam" id="PF13460"/>
    </source>
</evidence>
<gene>
    <name evidence="2" type="ORF">EHYA_03289</name>
</gene>
<dbReference type="AlphaFoldDB" id="A0A401YLY6"/>
<name>A0A401YLY6_9ACTN</name>